<protein>
    <submittedName>
        <fullName evidence="1">Unannotated protein</fullName>
    </submittedName>
</protein>
<gene>
    <name evidence="1" type="ORF">UFOPK3522_00969</name>
</gene>
<proteinExistence type="predicted"/>
<dbReference type="AlphaFoldDB" id="A0A6J5ZTH9"/>
<sequence length="230" mass="25096">MEPFRPAAPFKDAAGELVDDPHFAVDNGVVDVTFVEALSLERLNQVVDERPVLSAVEVVDVHELLGFADAPLGNRDGLVLLVELVVEVGDEILLRARIHPLRRLAGDHLRSQLRELPIRVGGGLGGAGDNQRRTRLVDQNVVDLIDNREVVHRNRAAVLADPATVLNLLLERLRHVVAQVVETELRVCAVGDVGGVRSELLVRVLHVLKYAPAKSKSVVDRAHPLGVTAR</sequence>
<accession>A0A6J5ZTH9</accession>
<name>A0A6J5ZTH9_9ZZZZ</name>
<dbReference type="EMBL" id="CAESAO010000079">
    <property type="protein sequence ID" value="CAB4344576.1"/>
    <property type="molecule type" value="Genomic_DNA"/>
</dbReference>
<evidence type="ECO:0000313" key="1">
    <source>
        <dbReference type="EMBL" id="CAB4344576.1"/>
    </source>
</evidence>
<reference evidence="1" key="1">
    <citation type="submission" date="2020-05" db="EMBL/GenBank/DDBJ databases">
        <authorList>
            <person name="Chiriac C."/>
            <person name="Salcher M."/>
            <person name="Ghai R."/>
            <person name="Kavagutti S V."/>
        </authorList>
    </citation>
    <scope>NUCLEOTIDE SEQUENCE</scope>
</reference>
<organism evidence="1">
    <name type="scientific">freshwater metagenome</name>
    <dbReference type="NCBI Taxonomy" id="449393"/>
    <lineage>
        <taxon>unclassified sequences</taxon>
        <taxon>metagenomes</taxon>
        <taxon>ecological metagenomes</taxon>
    </lineage>
</organism>